<dbReference type="InterPro" id="IPR027417">
    <property type="entry name" value="P-loop_NTPase"/>
</dbReference>
<protein>
    <recommendedName>
        <fullName evidence="8">Myosin motor domain-containing protein</fullName>
    </recommendedName>
</protein>
<evidence type="ECO:0000256" key="5">
    <source>
        <dbReference type="ARBA" id="ARBA00023123"/>
    </source>
</evidence>
<dbReference type="SUPFAM" id="SSF52540">
    <property type="entry name" value="P-loop containing nucleoside triphosphate hydrolases"/>
    <property type="match status" value="1"/>
</dbReference>
<keyword evidence="3" id="KW-0547">Nucleotide-binding</keyword>
<sequence>TKKPRTNCGCSFSESLLSLIDTMSRCNPFFVRCIKPNAIKMSMVFEDIVVSDQLRYTGMLETIRIRKMGYPVRIKLPHFIERYHSLLKGQRIKPGQVPWDVCTDILKTQGPENKDMYQIGATKVFMKEAFEQKLNGDAMKIRRIAATRLQSHFRMILMRKRHVRLLRSTLRIQCVLRMWRAR</sequence>
<accession>A0A0B6YFH5</accession>
<keyword evidence="5 7" id="KW-0518">Myosin</keyword>
<dbReference type="InterPro" id="IPR000048">
    <property type="entry name" value="IQ_motif_EF-hand-BS"/>
</dbReference>
<dbReference type="Gene3D" id="3.40.850.10">
    <property type="entry name" value="Kinesin motor domain"/>
    <property type="match status" value="1"/>
</dbReference>
<evidence type="ECO:0000313" key="9">
    <source>
        <dbReference type="EMBL" id="CEK54963.1"/>
    </source>
</evidence>
<feature type="non-terminal residue" evidence="9">
    <location>
        <position position="1"/>
    </location>
</feature>
<dbReference type="Gene3D" id="1.20.5.190">
    <property type="match status" value="1"/>
</dbReference>
<dbReference type="Pfam" id="PF00063">
    <property type="entry name" value="Myosin_head"/>
    <property type="match status" value="1"/>
</dbReference>
<comment type="caution">
    <text evidence="7">Lacks conserved residue(s) required for the propagation of feature annotation.</text>
</comment>
<organism evidence="9">
    <name type="scientific">Arion vulgaris</name>
    <dbReference type="NCBI Taxonomy" id="1028688"/>
    <lineage>
        <taxon>Eukaryota</taxon>
        <taxon>Metazoa</taxon>
        <taxon>Spiralia</taxon>
        <taxon>Lophotrochozoa</taxon>
        <taxon>Mollusca</taxon>
        <taxon>Gastropoda</taxon>
        <taxon>Heterobranchia</taxon>
        <taxon>Euthyneura</taxon>
        <taxon>Panpulmonata</taxon>
        <taxon>Eupulmonata</taxon>
        <taxon>Stylommatophora</taxon>
        <taxon>Helicina</taxon>
        <taxon>Arionoidea</taxon>
        <taxon>Arionidae</taxon>
        <taxon>Arion</taxon>
    </lineage>
</organism>
<dbReference type="GO" id="GO:0005884">
    <property type="term" value="C:actin filament"/>
    <property type="evidence" value="ECO:0007669"/>
    <property type="project" value="TreeGrafter"/>
</dbReference>
<evidence type="ECO:0000256" key="7">
    <source>
        <dbReference type="PROSITE-ProRule" id="PRU00782"/>
    </source>
</evidence>
<dbReference type="Pfam" id="PF00612">
    <property type="entry name" value="IQ"/>
    <property type="match status" value="1"/>
</dbReference>
<dbReference type="InterPro" id="IPR036961">
    <property type="entry name" value="Kinesin_motor_dom_sf"/>
</dbReference>
<gene>
    <name evidence="9" type="primary">ORF24025</name>
</gene>
<keyword evidence="2" id="KW-0963">Cytoplasm</keyword>
<dbReference type="GO" id="GO:0051015">
    <property type="term" value="F:actin filament binding"/>
    <property type="evidence" value="ECO:0007669"/>
    <property type="project" value="TreeGrafter"/>
</dbReference>
<keyword evidence="4" id="KW-0067">ATP-binding</keyword>
<keyword evidence="7" id="KW-0009">Actin-binding</keyword>
<reference evidence="9" key="1">
    <citation type="submission" date="2014-12" db="EMBL/GenBank/DDBJ databases">
        <title>Insight into the proteome of Arion vulgaris.</title>
        <authorList>
            <person name="Aradska J."/>
            <person name="Bulat T."/>
            <person name="Smidak R."/>
            <person name="Sarate P."/>
            <person name="Gangsoo J."/>
            <person name="Sialana F."/>
            <person name="Bilban M."/>
            <person name="Lubec G."/>
        </authorList>
    </citation>
    <scope>NUCLEOTIDE SEQUENCE</scope>
    <source>
        <tissue evidence="9">Skin</tissue>
    </source>
</reference>
<comment type="subcellular location">
    <subcellularLocation>
        <location evidence="1">Cytoplasm</location>
    </subcellularLocation>
</comment>
<feature type="domain" description="Myosin motor" evidence="8">
    <location>
        <begin position="1"/>
        <end position="140"/>
    </location>
</feature>
<dbReference type="Gene3D" id="6.20.240.20">
    <property type="match status" value="1"/>
</dbReference>
<evidence type="ECO:0000256" key="1">
    <source>
        <dbReference type="ARBA" id="ARBA00004496"/>
    </source>
</evidence>
<evidence type="ECO:0000256" key="3">
    <source>
        <dbReference type="ARBA" id="ARBA00022741"/>
    </source>
</evidence>
<proteinExistence type="inferred from homology"/>
<dbReference type="PROSITE" id="PS51456">
    <property type="entry name" value="MYOSIN_MOTOR"/>
    <property type="match status" value="1"/>
</dbReference>
<evidence type="ECO:0000256" key="4">
    <source>
        <dbReference type="ARBA" id="ARBA00022840"/>
    </source>
</evidence>
<evidence type="ECO:0000259" key="8">
    <source>
        <dbReference type="PROSITE" id="PS51456"/>
    </source>
</evidence>
<dbReference type="PROSITE" id="PS50096">
    <property type="entry name" value="IQ"/>
    <property type="match status" value="1"/>
</dbReference>
<dbReference type="GO" id="GO:0005737">
    <property type="term" value="C:cytoplasm"/>
    <property type="evidence" value="ECO:0007669"/>
    <property type="project" value="UniProtKB-SubCell"/>
</dbReference>
<comment type="similarity">
    <text evidence="7">Belongs to the TRAFAC class myosin-kinesin ATPase superfamily. Myosin family.</text>
</comment>
<dbReference type="PANTHER" id="PTHR46184">
    <property type="entry name" value="UNCONVENTIONAL MYOSIN-IXB-LIKE PROTEIN"/>
    <property type="match status" value="1"/>
</dbReference>
<dbReference type="InterPro" id="IPR046987">
    <property type="entry name" value="Myo9"/>
</dbReference>
<dbReference type="GO" id="GO:0000146">
    <property type="term" value="F:microfilament motor activity"/>
    <property type="evidence" value="ECO:0007669"/>
    <property type="project" value="InterPro"/>
</dbReference>
<dbReference type="GO" id="GO:0005524">
    <property type="term" value="F:ATP binding"/>
    <property type="evidence" value="ECO:0007669"/>
    <property type="project" value="UniProtKB-KW"/>
</dbReference>
<keyword evidence="6" id="KW-0505">Motor protein</keyword>
<dbReference type="GO" id="GO:0035556">
    <property type="term" value="P:intracellular signal transduction"/>
    <property type="evidence" value="ECO:0007669"/>
    <property type="project" value="InterPro"/>
</dbReference>
<dbReference type="Gene3D" id="1.20.58.530">
    <property type="match status" value="1"/>
</dbReference>
<evidence type="ECO:0000256" key="6">
    <source>
        <dbReference type="ARBA" id="ARBA00023175"/>
    </source>
</evidence>
<dbReference type="PANTHER" id="PTHR46184:SF5">
    <property type="entry name" value="UNCONVENTIONAL MYOSIN-IXA-LIKE"/>
    <property type="match status" value="1"/>
</dbReference>
<dbReference type="EMBL" id="HACG01008098">
    <property type="protein sequence ID" value="CEK54963.1"/>
    <property type="molecule type" value="Transcribed_RNA"/>
</dbReference>
<dbReference type="GO" id="GO:0016459">
    <property type="term" value="C:myosin complex"/>
    <property type="evidence" value="ECO:0007669"/>
    <property type="project" value="UniProtKB-KW"/>
</dbReference>
<name>A0A0B6YFH5_9EUPU</name>
<evidence type="ECO:0000256" key="2">
    <source>
        <dbReference type="ARBA" id="ARBA00022490"/>
    </source>
</evidence>
<dbReference type="InterPro" id="IPR001609">
    <property type="entry name" value="Myosin_head_motor_dom-like"/>
</dbReference>
<dbReference type="AlphaFoldDB" id="A0A0B6YFH5"/>
<dbReference type="FunFam" id="3.40.850.10:FF:000008">
    <property type="entry name" value="Putative unconventional myosin-IXa"/>
    <property type="match status" value="1"/>
</dbReference>
<feature type="region of interest" description="Actin-binding" evidence="7">
    <location>
        <begin position="16"/>
        <end position="38"/>
    </location>
</feature>
<dbReference type="GO" id="GO:0005096">
    <property type="term" value="F:GTPase activator activity"/>
    <property type="evidence" value="ECO:0007669"/>
    <property type="project" value="InterPro"/>
</dbReference>